<organism evidence="6 7">
    <name type="scientific">Leminorella richardii</name>
    <dbReference type="NCBI Taxonomy" id="158841"/>
    <lineage>
        <taxon>Bacteria</taxon>
        <taxon>Pseudomonadati</taxon>
        <taxon>Pseudomonadota</taxon>
        <taxon>Gammaproteobacteria</taxon>
        <taxon>Enterobacterales</taxon>
        <taxon>Budviciaceae</taxon>
        <taxon>Leminorella</taxon>
    </lineage>
</organism>
<accession>A0A2X4UU68</accession>
<dbReference type="Pfam" id="PF25989">
    <property type="entry name" value="YknX_C"/>
    <property type="match status" value="1"/>
</dbReference>
<proteinExistence type="inferred from homology"/>
<keyword evidence="3" id="KW-0732">Signal</keyword>
<dbReference type="Gene3D" id="2.40.30.170">
    <property type="match status" value="1"/>
</dbReference>
<dbReference type="Gene3D" id="2.40.420.20">
    <property type="match status" value="1"/>
</dbReference>
<evidence type="ECO:0000313" key="6">
    <source>
        <dbReference type="EMBL" id="SQI36560.1"/>
    </source>
</evidence>
<dbReference type="PANTHER" id="PTHR30469:SF15">
    <property type="entry name" value="HLYD FAMILY OF SECRETION PROTEINS"/>
    <property type="match status" value="1"/>
</dbReference>
<dbReference type="InterPro" id="IPR058637">
    <property type="entry name" value="YknX-like_C"/>
</dbReference>
<dbReference type="Gene3D" id="1.10.287.470">
    <property type="entry name" value="Helix hairpin bin"/>
    <property type="match status" value="1"/>
</dbReference>
<feature type="domain" description="YknX-like C-terminal permuted SH3-like" evidence="5">
    <location>
        <begin position="302"/>
        <end position="370"/>
    </location>
</feature>
<evidence type="ECO:0000259" key="5">
    <source>
        <dbReference type="Pfam" id="PF25989"/>
    </source>
</evidence>
<evidence type="ECO:0000313" key="7">
    <source>
        <dbReference type="Proteomes" id="UP000249005"/>
    </source>
</evidence>
<evidence type="ECO:0000256" key="3">
    <source>
        <dbReference type="SAM" id="SignalP"/>
    </source>
</evidence>
<keyword evidence="2" id="KW-0175">Coiled coil</keyword>
<dbReference type="Proteomes" id="UP000249005">
    <property type="component" value="Chromosome 1"/>
</dbReference>
<dbReference type="AlphaFoldDB" id="A0A2X4UU68"/>
<dbReference type="NCBIfam" id="TIGR01730">
    <property type="entry name" value="RND_mfp"/>
    <property type="match status" value="1"/>
</dbReference>
<dbReference type="Gene3D" id="2.40.50.100">
    <property type="match status" value="1"/>
</dbReference>
<dbReference type="InterPro" id="IPR006143">
    <property type="entry name" value="RND_pump_MFP"/>
</dbReference>
<evidence type="ECO:0000256" key="2">
    <source>
        <dbReference type="SAM" id="Coils"/>
    </source>
</evidence>
<sequence>MKKRLMNKGVRFFHRWIWRTALILSAAYAIHYAAAQQTEPTSAPPAVENTALTVSTLSPRAMTWSRTLLATGSIAAWQEAFISTEAHGVSITSVLVDVGDEVRKGQLLAELQSQTLSAELEQAEAELRQAIAQREEARADAQRVNRLQTSAAISAQQATQYRVTEKIANARVAALEAKVKAARYRVEQTNIVAPDDGTVTERLATLGHVVSSGDVLFKLNRQNRMEWHAELPADDLALIQAGQRVTLSIAELAPVNGQVRQIAPTIDKNTRNGRVYIDLQPSSVVRAGSFATGKIVVGHSQVIAVPESALLLHDGYAYVFRVKNENRVQRIRVVTGVRQEGWVAITEGLQTDDVIVADGGTFLSDGDSVRIVSHQDRSLEEK</sequence>
<dbReference type="GO" id="GO:1990281">
    <property type="term" value="C:efflux pump complex"/>
    <property type="evidence" value="ECO:0007669"/>
    <property type="project" value="TreeGrafter"/>
</dbReference>
<dbReference type="EMBL" id="LS483470">
    <property type="protein sequence ID" value="SQI36560.1"/>
    <property type="molecule type" value="Genomic_DNA"/>
</dbReference>
<protein>
    <submittedName>
        <fullName evidence="6">Macrolide-specific efflux protein macA</fullName>
    </submittedName>
</protein>
<gene>
    <name evidence="6" type="primary">macA_1</name>
    <name evidence="6" type="ORF">NCTC12151_00781</name>
</gene>
<name>A0A2X4UU68_9GAMM</name>
<dbReference type="RefSeq" id="WP_170126481.1">
    <property type="nucleotide sequence ID" value="NZ_LR698987.1"/>
</dbReference>
<feature type="domain" description="CzcB-like barrel-sandwich hybrid" evidence="4">
    <location>
        <begin position="82"/>
        <end position="219"/>
    </location>
</feature>
<comment type="similarity">
    <text evidence="1">Belongs to the membrane fusion protein (MFP) (TC 8.A.1) family.</text>
</comment>
<keyword evidence="7" id="KW-1185">Reference proteome</keyword>
<dbReference type="KEGG" id="lri:NCTC12151_00781"/>
<dbReference type="Pfam" id="PF25973">
    <property type="entry name" value="BSH_CzcB"/>
    <property type="match status" value="1"/>
</dbReference>
<feature type="chain" id="PRO_5015862206" evidence="3">
    <location>
        <begin position="36"/>
        <end position="382"/>
    </location>
</feature>
<dbReference type="PANTHER" id="PTHR30469">
    <property type="entry name" value="MULTIDRUG RESISTANCE PROTEIN MDTA"/>
    <property type="match status" value="1"/>
</dbReference>
<dbReference type="SUPFAM" id="SSF111369">
    <property type="entry name" value="HlyD-like secretion proteins"/>
    <property type="match status" value="1"/>
</dbReference>
<evidence type="ECO:0000256" key="1">
    <source>
        <dbReference type="ARBA" id="ARBA00009477"/>
    </source>
</evidence>
<reference evidence="6 7" key="1">
    <citation type="submission" date="2018-06" db="EMBL/GenBank/DDBJ databases">
        <authorList>
            <consortium name="Pathogen Informatics"/>
            <person name="Doyle S."/>
        </authorList>
    </citation>
    <scope>NUCLEOTIDE SEQUENCE [LARGE SCALE GENOMIC DNA]</scope>
    <source>
        <strain evidence="6 7">NCTC12151</strain>
    </source>
</reference>
<feature type="coiled-coil region" evidence="2">
    <location>
        <begin position="106"/>
        <end position="147"/>
    </location>
</feature>
<feature type="signal peptide" evidence="3">
    <location>
        <begin position="1"/>
        <end position="35"/>
    </location>
</feature>
<evidence type="ECO:0000259" key="4">
    <source>
        <dbReference type="Pfam" id="PF25973"/>
    </source>
</evidence>
<dbReference type="GO" id="GO:0015562">
    <property type="term" value="F:efflux transmembrane transporter activity"/>
    <property type="evidence" value="ECO:0007669"/>
    <property type="project" value="TreeGrafter"/>
</dbReference>
<dbReference type="InterPro" id="IPR058647">
    <property type="entry name" value="BSH_CzcB-like"/>
</dbReference>